<dbReference type="InterPro" id="IPR000772">
    <property type="entry name" value="Ricin_B_lectin"/>
</dbReference>
<proteinExistence type="predicted"/>
<feature type="coiled-coil region" evidence="1">
    <location>
        <begin position="169"/>
        <end position="210"/>
    </location>
</feature>
<evidence type="ECO:0000259" key="3">
    <source>
        <dbReference type="SMART" id="SM00458"/>
    </source>
</evidence>
<accession>A0A0K6GIN7</accession>
<dbReference type="Proteomes" id="UP000044841">
    <property type="component" value="Unassembled WGS sequence"/>
</dbReference>
<dbReference type="AlphaFoldDB" id="A0A0K6GIN7"/>
<keyword evidence="1" id="KW-0175">Coiled coil</keyword>
<dbReference type="CDD" id="cd23422">
    <property type="entry name" value="beta-trefoil_Ricin_MPL_CNL"/>
    <property type="match status" value="1"/>
</dbReference>
<dbReference type="Gene3D" id="2.80.10.50">
    <property type="match status" value="3"/>
</dbReference>
<feature type="domain" description="Ricin B lectin" evidence="3">
    <location>
        <begin position="537"/>
        <end position="665"/>
    </location>
</feature>
<dbReference type="PANTHER" id="PTHR34707">
    <property type="entry name" value="VIMENTIN-TYPE INTERMEDIATE FILAMENT-ASSOCIATED COILED-COIL PROTEIN"/>
    <property type="match status" value="1"/>
</dbReference>
<protein>
    <submittedName>
        <fullName evidence="4">DNA double-strand break repair Rad50 ATPase [Pyrococcus abyssi GE5]</fullName>
    </submittedName>
</protein>
<keyword evidence="5" id="KW-1185">Reference proteome</keyword>
<feature type="coiled-coil region" evidence="1">
    <location>
        <begin position="432"/>
        <end position="504"/>
    </location>
</feature>
<evidence type="ECO:0000256" key="2">
    <source>
        <dbReference type="SAM" id="MobiDB-lite"/>
    </source>
</evidence>
<dbReference type="Pfam" id="PF14200">
    <property type="entry name" value="RicinB_lectin_2"/>
    <property type="match status" value="2"/>
</dbReference>
<dbReference type="EMBL" id="CYGV01001981">
    <property type="protein sequence ID" value="CUA78316.1"/>
    <property type="molecule type" value="Genomic_DNA"/>
</dbReference>
<dbReference type="GO" id="GO:0045098">
    <property type="term" value="C:type III intermediate filament"/>
    <property type="evidence" value="ECO:0007669"/>
    <property type="project" value="TreeGrafter"/>
</dbReference>
<feature type="compositionally biased region" description="Basic and acidic residues" evidence="2">
    <location>
        <begin position="727"/>
        <end position="744"/>
    </location>
</feature>
<feature type="domain" description="Ricin B lectin" evidence="3">
    <location>
        <begin position="17"/>
        <end position="143"/>
    </location>
</feature>
<dbReference type="SUPFAM" id="SSF50370">
    <property type="entry name" value="Ricin B-like lectins"/>
    <property type="match status" value="3"/>
</dbReference>
<dbReference type="PANTHER" id="PTHR34707:SF1">
    <property type="entry name" value="VIMENTIN-TYPE INTERMEDIATE FILAMENT-ASSOCIATED COILED-COIL PROTEIN"/>
    <property type="match status" value="1"/>
</dbReference>
<dbReference type="SMART" id="SM00458">
    <property type="entry name" value="RICIN"/>
    <property type="match status" value="3"/>
</dbReference>
<evidence type="ECO:0000256" key="1">
    <source>
        <dbReference type="SAM" id="Coils"/>
    </source>
</evidence>
<sequence>MGEIYLSQYTSDRNLEPGTYRVFNVRTGTAIQISDHDPTKIVTWERHDGKNQQWFLQRSGQGYQLRNRQHDAYLAVPSTDKHALVYASRYPTTWLFLKCKGHHIIQLADKNRVFDLHNCASHNGNEIHIWQMGEEPHKIWGLERLGDDSGEEIPSALLAVRKGDFEAKMELVNKELAERQEKIASQDRELSQLRDELSSAKGKLSELHNLLYQRDETIHQLQQDLKSKEEALGHAYKMNEESANLRSQHKLMESKFLQQQAETATLQSKMDRVEYLMSQIYQSQYPADKALEPGFYRISNAREGTAIQVSEHDPTQVITWKRHDGENQQVSALNYNRFTAHIIKNKCTDNGAQIYASRYPTTWVFLKYNGNYIIQLADKNRVLDLHHGSGQNGNVIHIFDQNGSPIPHRIWKLERLGNDAGNKEPPEAGEETANINKELLQMQDELSSAKNELSELRSLLRQRDETIRRLQQDVKSKEEALNDANKANKEAAQLRNQHVLLESKLSHQQMETAGLQAKVDRIEYLISQYPPDGDLEPGTYRIFNALAGTAIQVSDHDPTKVVAWEQHDGENQQWFLQRSGEGYQLQNRRHRAYLSVCNTDNHALVYASRYPTTWVFLKSSGNYIVQFADRNRVLDLHNGLGTNGNEIHIWNVDGNNMAHRTWRLERLSDDFGNKELTGMQEEIVAKNEEISRLQGELSMAKQELSELHSLLYHRDETIRQLQQDMKLKDETPSHVHEANEESVRSRNQHSLSESKLSQQQTEIASLQAKMDRVEYLMSQMMSKPGGTSSTGATI</sequence>
<reference evidence="4 5" key="1">
    <citation type="submission" date="2015-07" db="EMBL/GenBank/DDBJ databases">
        <authorList>
            <person name="Noorani M."/>
        </authorList>
    </citation>
    <scope>NUCLEOTIDE SEQUENCE [LARGE SCALE GENOMIC DNA]</scope>
    <source>
        <strain evidence="4">BBA 69670</strain>
    </source>
</reference>
<gene>
    <name evidence="4" type="ORF">RSOLAG22IIIB_13067</name>
</gene>
<feature type="domain" description="Ricin B lectin" evidence="3">
    <location>
        <begin position="293"/>
        <end position="414"/>
    </location>
</feature>
<feature type="compositionally biased region" description="Polar residues" evidence="2">
    <location>
        <begin position="748"/>
        <end position="762"/>
    </location>
</feature>
<evidence type="ECO:0000313" key="4">
    <source>
        <dbReference type="EMBL" id="CUA78316.1"/>
    </source>
</evidence>
<dbReference type="InterPro" id="IPR035992">
    <property type="entry name" value="Ricin_B-like_lectins"/>
</dbReference>
<feature type="coiled-coil region" evidence="1">
    <location>
        <begin position="676"/>
        <end position="710"/>
    </location>
</feature>
<evidence type="ECO:0000313" key="5">
    <source>
        <dbReference type="Proteomes" id="UP000044841"/>
    </source>
</evidence>
<name>A0A0K6GIN7_9AGAM</name>
<feature type="region of interest" description="Disordered" evidence="2">
    <location>
        <begin position="727"/>
        <end position="762"/>
    </location>
</feature>
<organism evidence="4 5">
    <name type="scientific">Rhizoctonia solani</name>
    <dbReference type="NCBI Taxonomy" id="456999"/>
    <lineage>
        <taxon>Eukaryota</taxon>
        <taxon>Fungi</taxon>
        <taxon>Dikarya</taxon>
        <taxon>Basidiomycota</taxon>
        <taxon>Agaricomycotina</taxon>
        <taxon>Agaricomycetes</taxon>
        <taxon>Cantharellales</taxon>
        <taxon>Ceratobasidiaceae</taxon>
        <taxon>Rhizoctonia</taxon>
    </lineage>
</organism>